<dbReference type="Pfam" id="PF05721">
    <property type="entry name" value="PhyH"/>
    <property type="match status" value="1"/>
</dbReference>
<dbReference type="GO" id="GO:0016706">
    <property type="term" value="F:2-oxoglutarate-dependent dioxygenase activity"/>
    <property type="evidence" value="ECO:0007669"/>
    <property type="project" value="UniProtKB-ARBA"/>
</dbReference>
<protein>
    <submittedName>
        <fullName evidence="1">Phytanoyl-CoA dioxygenase family protein</fullName>
    </submittedName>
</protein>
<evidence type="ECO:0000313" key="1">
    <source>
        <dbReference type="EMBL" id="TKB45621.1"/>
    </source>
</evidence>
<keyword evidence="1" id="KW-0560">Oxidoreductase</keyword>
<keyword evidence="2" id="KW-1185">Reference proteome</keyword>
<comment type="caution">
    <text evidence="1">The sequence shown here is derived from an EMBL/GenBank/DDBJ whole genome shotgun (WGS) entry which is preliminary data.</text>
</comment>
<dbReference type="OrthoDB" id="345086at2"/>
<dbReference type="EMBL" id="SWDB01000017">
    <property type="protein sequence ID" value="TKB45621.1"/>
    <property type="molecule type" value="Genomic_DNA"/>
</dbReference>
<reference evidence="1 2" key="1">
    <citation type="submission" date="2019-04" db="EMBL/GenBank/DDBJ databases">
        <title>Thalassotalea guangxiensis sp. nov., isolated from sediment of the coastal wetland.</title>
        <authorList>
            <person name="Zheng S."/>
            <person name="Zhang D."/>
        </authorList>
    </citation>
    <scope>NUCLEOTIDE SEQUENCE [LARGE SCALE GENOMIC DNA]</scope>
    <source>
        <strain evidence="1 2">ZS-4</strain>
    </source>
</reference>
<dbReference type="RefSeq" id="WP_136735487.1">
    <property type="nucleotide sequence ID" value="NZ_SWDB01000017.1"/>
</dbReference>
<sequence>MQKVMTVSDTSTDVSAVDLYRRQYQEHGFFIIPGCLPQIELQALKAEVQRIHNCWLQMNREDYQKYAMINMHGLTDPVYFQGTDGKSDAKRRGEFFNLLAPLSLLTTMASVFGNDLYFHNTQLFFNPYRNGRTPYWHRDMQYQGESEAIQKADLASMLSLHVRIPLIDEKGIELIPGTHKRWDNEREHQVRLELNGHENHQSLPESQLISLNAGDALVFSAHMIHRGHYCLPKRLALDLCVGSPHPKPLKYLDSKHLPNVSELPYIEHPQWFNRAINHIHEHGGN</sequence>
<name>A0A4U1B5I9_9GAMM</name>
<accession>A0A4U1B5I9</accession>
<dbReference type="InterPro" id="IPR008775">
    <property type="entry name" value="Phytyl_CoA_dOase-like"/>
</dbReference>
<dbReference type="AlphaFoldDB" id="A0A4U1B5I9"/>
<keyword evidence="1" id="KW-0223">Dioxygenase</keyword>
<dbReference type="Gene3D" id="2.60.120.620">
    <property type="entry name" value="q2cbj1_9rhob like domain"/>
    <property type="match status" value="1"/>
</dbReference>
<dbReference type="PANTHER" id="PTHR40470:SF1">
    <property type="entry name" value="PHYTANOYL-COA DIOXYGENASE FAMILY PROTEIN (AFU_ORTHOLOGUE AFUA_2G15850)"/>
    <property type="match status" value="1"/>
</dbReference>
<dbReference type="Proteomes" id="UP000307999">
    <property type="component" value="Unassembled WGS sequence"/>
</dbReference>
<dbReference type="PANTHER" id="PTHR40470">
    <property type="entry name" value="PHYTANOYL-COA DIOXYGENASE FAMILY PROTEIN (AFU_ORTHOLOGUE AFUA_2G15850)"/>
    <property type="match status" value="1"/>
</dbReference>
<dbReference type="SUPFAM" id="SSF51197">
    <property type="entry name" value="Clavaminate synthase-like"/>
    <property type="match status" value="1"/>
</dbReference>
<gene>
    <name evidence="1" type="ORF">E8M12_07575</name>
</gene>
<evidence type="ECO:0000313" key="2">
    <source>
        <dbReference type="Proteomes" id="UP000307999"/>
    </source>
</evidence>
<organism evidence="1 2">
    <name type="scientific">Thalassotalea mangrovi</name>
    <dbReference type="NCBI Taxonomy" id="2572245"/>
    <lineage>
        <taxon>Bacteria</taxon>
        <taxon>Pseudomonadati</taxon>
        <taxon>Pseudomonadota</taxon>
        <taxon>Gammaproteobacteria</taxon>
        <taxon>Alteromonadales</taxon>
        <taxon>Colwelliaceae</taxon>
        <taxon>Thalassotalea</taxon>
    </lineage>
</organism>
<proteinExistence type="predicted"/>